<proteinExistence type="predicted"/>
<dbReference type="PANTHER" id="PTHR43046:SF14">
    <property type="entry name" value="MUTT_NUDIX FAMILY PROTEIN"/>
    <property type="match status" value="1"/>
</dbReference>
<comment type="cofactor">
    <cofactor evidence="1">
        <name>Mg(2+)</name>
        <dbReference type="ChEBI" id="CHEBI:18420"/>
    </cofactor>
</comment>
<dbReference type="InterPro" id="IPR015797">
    <property type="entry name" value="NUDIX_hydrolase-like_dom_sf"/>
</dbReference>
<dbReference type="Gene3D" id="3.90.79.10">
    <property type="entry name" value="Nucleoside Triphosphate Pyrophosphohydrolase"/>
    <property type="match status" value="1"/>
</dbReference>
<dbReference type="EMBL" id="CADCSY010000053">
    <property type="protein sequence ID" value="CAA9231615.1"/>
    <property type="molecule type" value="Genomic_DNA"/>
</dbReference>
<dbReference type="InterPro" id="IPR000086">
    <property type="entry name" value="NUDIX_hydrolase_dom"/>
</dbReference>
<dbReference type="PANTHER" id="PTHR43046">
    <property type="entry name" value="GDP-MANNOSE MANNOSYL HYDROLASE"/>
    <property type="match status" value="1"/>
</dbReference>
<evidence type="ECO:0000313" key="4">
    <source>
        <dbReference type="EMBL" id="CAA9231615.1"/>
    </source>
</evidence>
<name>A0A6J4HSC1_9ACTN</name>
<accession>A0A6J4HSC1</accession>
<feature type="domain" description="Nudix hydrolase" evidence="3">
    <location>
        <begin position="1"/>
        <end position="133"/>
    </location>
</feature>
<reference evidence="4" key="1">
    <citation type="submission" date="2020-02" db="EMBL/GenBank/DDBJ databases">
        <authorList>
            <person name="Meier V. D."/>
        </authorList>
    </citation>
    <scope>NUCLEOTIDE SEQUENCE</scope>
    <source>
        <strain evidence="4">AVDCRST_MAG20</strain>
    </source>
</reference>
<keyword evidence="2" id="KW-0378">Hydrolase</keyword>
<gene>
    <name evidence="4" type="ORF">AVDCRST_MAG20-1255</name>
</gene>
<dbReference type="PROSITE" id="PS00893">
    <property type="entry name" value="NUDIX_BOX"/>
    <property type="match status" value="1"/>
</dbReference>
<dbReference type="GO" id="GO:0016787">
    <property type="term" value="F:hydrolase activity"/>
    <property type="evidence" value="ECO:0007669"/>
    <property type="project" value="UniProtKB-KW"/>
</dbReference>
<dbReference type="PROSITE" id="PS51462">
    <property type="entry name" value="NUDIX"/>
    <property type="match status" value="1"/>
</dbReference>
<sequence length="162" mass="17929">MRAWTVGSGLLEVDGQLLLVANRRRDGRIDWTPPGGVIDEGEDVLAGLTREVEEETGLSVTGWEGPVYRVEAEHAAAGWTMQVEVHRATGWTGELRVGDDPDGIVVDARFVPVAECDVVLAETWQLITEPVGAWLAERFLDDRVYRYRVDGADRTSLVVTRL</sequence>
<evidence type="ECO:0000256" key="2">
    <source>
        <dbReference type="ARBA" id="ARBA00022801"/>
    </source>
</evidence>
<dbReference type="AlphaFoldDB" id="A0A6J4HSC1"/>
<protein>
    <recommendedName>
        <fullName evidence="3">Nudix hydrolase domain-containing protein</fullName>
    </recommendedName>
</protein>
<evidence type="ECO:0000259" key="3">
    <source>
        <dbReference type="PROSITE" id="PS51462"/>
    </source>
</evidence>
<dbReference type="InterPro" id="IPR020084">
    <property type="entry name" value="NUDIX_hydrolase_CS"/>
</dbReference>
<dbReference type="SUPFAM" id="SSF55811">
    <property type="entry name" value="Nudix"/>
    <property type="match status" value="1"/>
</dbReference>
<organism evidence="4">
    <name type="scientific">uncultured Acidimicrobiales bacterium</name>
    <dbReference type="NCBI Taxonomy" id="310071"/>
    <lineage>
        <taxon>Bacteria</taxon>
        <taxon>Bacillati</taxon>
        <taxon>Actinomycetota</taxon>
        <taxon>Acidimicrobiia</taxon>
        <taxon>Acidimicrobiales</taxon>
        <taxon>environmental samples</taxon>
    </lineage>
</organism>
<evidence type="ECO:0000256" key="1">
    <source>
        <dbReference type="ARBA" id="ARBA00001946"/>
    </source>
</evidence>
<dbReference type="Pfam" id="PF00293">
    <property type="entry name" value="NUDIX"/>
    <property type="match status" value="1"/>
</dbReference>